<sequence length="149" mass="16379">MEEFDLKITIKFIQERRIIALAVISVVFTTTAIAQTTSDPNYVPPSEISLSCGNVKLAYGMAVSNGFETSHPTPNKPEKKSEIINSMLTLSTHPIIKKLITEAVDRGYYDGKNGAGIGFTHQMGESLEGKCRNIVLDNNDKIEIHHSGE</sequence>
<proteinExistence type="predicted"/>
<dbReference type="RefSeq" id="WP_155754462.1">
    <property type="nucleotide sequence ID" value="NZ_CADFFI010000022.1"/>
</dbReference>
<dbReference type="EMBL" id="JAUJRV010000036">
    <property type="protein sequence ID" value="MDN7798859.1"/>
    <property type="molecule type" value="Genomic_DNA"/>
</dbReference>
<organism evidence="1 2">
    <name type="scientific">Burkholderia vietnamiensis</name>
    <dbReference type="NCBI Taxonomy" id="60552"/>
    <lineage>
        <taxon>Bacteria</taxon>
        <taxon>Pseudomonadati</taxon>
        <taxon>Pseudomonadota</taxon>
        <taxon>Betaproteobacteria</taxon>
        <taxon>Burkholderiales</taxon>
        <taxon>Burkholderiaceae</taxon>
        <taxon>Burkholderia</taxon>
        <taxon>Burkholderia cepacia complex</taxon>
    </lineage>
</organism>
<evidence type="ECO:0000313" key="2">
    <source>
        <dbReference type="Proteomes" id="UP001171620"/>
    </source>
</evidence>
<protein>
    <recommendedName>
        <fullName evidence="3">Lipoprotein</fullName>
    </recommendedName>
</protein>
<evidence type="ECO:0008006" key="3">
    <source>
        <dbReference type="Google" id="ProtNLM"/>
    </source>
</evidence>
<name>A0AAW7T9S4_BURVI</name>
<gene>
    <name evidence="1" type="ORF">QZM33_28375</name>
</gene>
<reference evidence="1" key="1">
    <citation type="submission" date="2023-07" db="EMBL/GenBank/DDBJ databases">
        <title>A collection of bacterial strains from the Burkholderia cepacia Research Laboratory and Repository.</title>
        <authorList>
            <person name="Lipuma J."/>
            <person name="Spilker T."/>
            <person name="Caverly L."/>
        </authorList>
    </citation>
    <scope>NUCLEOTIDE SEQUENCE</scope>
    <source>
        <strain evidence="1">AU44268</strain>
    </source>
</reference>
<accession>A0AAW7T9S4</accession>
<dbReference type="AlphaFoldDB" id="A0AAW7T9S4"/>
<dbReference type="Proteomes" id="UP001171620">
    <property type="component" value="Unassembled WGS sequence"/>
</dbReference>
<evidence type="ECO:0000313" key="1">
    <source>
        <dbReference type="EMBL" id="MDN7798859.1"/>
    </source>
</evidence>
<comment type="caution">
    <text evidence="1">The sequence shown here is derived from an EMBL/GenBank/DDBJ whole genome shotgun (WGS) entry which is preliminary data.</text>
</comment>